<comment type="caution">
    <text evidence="2">The sequence shown here is derived from an EMBL/GenBank/DDBJ whole genome shotgun (WGS) entry which is preliminary data.</text>
</comment>
<sequence>MPVWQEKRRLPSHKSGAFGKRGKVHGGRATITIDVLPSCYLIPWAAVDDPSVITAIILSTLFSGTPERAIGRPAWRPKVVSEEALYMELLAAEHSDKAPDAGALEGSGDDYEAQFSYYHIGN</sequence>
<dbReference type="EMBL" id="JARJCW010000068">
    <property type="protein sequence ID" value="KAJ7199354.1"/>
    <property type="molecule type" value="Genomic_DNA"/>
</dbReference>
<proteinExistence type="predicted"/>
<gene>
    <name evidence="2" type="ORF">GGX14DRAFT_401308</name>
</gene>
<dbReference type="AlphaFoldDB" id="A0AAD6V2Z0"/>
<reference evidence="2" key="1">
    <citation type="submission" date="2023-03" db="EMBL/GenBank/DDBJ databases">
        <title>Massive genome expansion in bonnet fungi (Mycena s.s.) driven by repeated elements and novel gene families across ecological guilds.</title>
        <authorList>
            <consortium name="Lawrence Berkeley National Laboratory"/>
            <person name="Harder C.B."/>
            <person name="Miyauchi S."/>
            <person name="Viragh M."/>
            <person name="Kuo A."/>
            <person name="Thoen E."/>
            <person name="Andreopoulos B."/>
            <person name="Lu D."/>
            <person name="Skrede I."/>
            <person name="Drula E."/>
            <person name="Henrissat B."/>
            <person name="Morin E."/>
            <person name="Kohler A."/>
            <person name="Barry K."/>
            <person name="LaButti K."/>
            <person name="Morin E."/>
            <person name="Salamov A."/>
            <person name="Lipzen A."/>
            <person name="Mereny Z."/>
            <person name="Hegedus B."/>
            <person name="Baldrian P."/>
            <person name="Stursova M."/>
            <person name="Weitz H."/>
            <person name="Taylor A."/>
            <person name="Grigoriev I.V."/>
            <person name="Nagy L.G."/>
            <person name="Martin F."/>
            <person name="Kauserud H."/>
        </authorList>
    </citation>
    <scope>NUCLEOTIDE SEQUENCE</scope>
    <source>
        <strain evidence="2">9144</strain>
    </source>
</reference>
<evidence type="ECO:0000256" key="1">
    <source>
        <dbReference type="SAM" id="MobiDB-lite"/>
    </source>
</evidence>
<feature type="region of interest" description="Disordered" evidence="1">
    <location>
        <begin position="1"/>
        <end position="22"/>
    </location>
</feature>
<protein>
    <submittedName>
        <fullName evidence="2">Uncharacterized protein</fullName>
    </submittedName>
</protein>
<evidence type="ECO:0000313" key="2">
    <source>
        <dbReference type="EMBL" id="KAJ7199354.1"/>
    </source>
</evidence>
<accession>A0AAD6V2Z0</accession>
<name>A0AAD6V2Z0_9AGAR</name>
<keyword evidence="3" id="KW-1185">Reference proteome</keyword>
<dbReference type="Proteomes" id="UP001219525">
    <property type="component" value="Unassembled WGS sequence"/>
</dbReference>
<organism evidence="2 3">
    <name type="scientific">Mycena pura</name>
    <dbReference type="NCBI Taxonomy" id="153505"/>
    <lineage>
        <taxon>Eukaryota</taxon>
        <taxon>Fungi</taxon>
        <taxon>Dikarya</taxon>
        <taxon>Basidiomycota</taxon>
        <taxon>Agaricomycotina</taxon>
        <taxon>Agaricomycetes</taxon>
        <taxon>Agaricomycetidae</taxon>
        <taxon>Agaricales</taxon>
        <taxon>Marasmiineae</taxon>
        <taxon>Mycenaceae</taxon>
        <taxon>Mycena</taxon>
    </lineage>
</organism>
<evidence type="ECO:0000313" key="3">
    <source>
        <dbReference type="Proteomes" id="UP001219525"/>
    </source>
</evidence>